<feature type="non-terminal residue" evidence="1">
    <location>
        <position position="151"/>
    </location>
</feature>
<organism evidence="1">
    <name type="scientific">marine sediment metagenome</name>
    <dbReference type="NCBI Taxonomy" id="412755"/>
    <lineage>
        <taxon>unclassified sequences</taxon>
        <taxon>metagenomes</taxon>
        <taxon>ecological metagenomes</taxon>
    </lineage>
</organism>
<proteinExistence type="predicted"/>
<sequence>MARKRIGMKKIREVIRLKTTTEMSDRQIARALNISRPVVAKYWQGFNSSGLLFEKIEKMADSELLRMVKKPRIEKCNKYQQLIQYFSHFVIELQRTGVTLQLLWKEYKQKHPEGFQYSQFCYHFLVWRESSEVRMHINHKAGDKMFVDYAG</sequence>
<dbReference type="AlphaFoldDB" id="X1B8R3"/>
<protein>
    <submittedName>
        <fullName evidence="1">Uncharacterized protein</fullName>
    </submittedName>
</protein>
<dbReference type="EMBL" id="BART01018758">
    <property type="protein sequence ID" value="GAG77697.1"/>
    <property type="molecule type" value="Genomic_DNA"/>
</dbReference>
<gene>
    <name evidence="1" type="ORF">S01H4_35313</name>
</gene>
<evidence type="ECO:0000313" key="1">
    <source>
        <dbReference type="EMBL" id="GAG77697.1"/>
    </source>
</evidence>
<accession>X1B8R3</accession>
<reference evidence="1" key="1">
    <citation type="journal article" date="2014" name="Front. Microbiol.">
        <title>High frequency of phylogenetically diverse reductive dehalogenase-homologous genes in deep subseafloor sedimentary metagenomes.</title>
        <authorList>
            <person name="Kawai M."/>
            <person name="Futagami T."/>
            <person name="Toyoda A."/>
            <person name="Takaki Y."/>
            <person name="Nishi S."/>
            <person name="Hori S."/>
            <person name="Arai W."/>
            <person name="Tsubouchi T."/>
            <person name="Morono Y."/>
            <person name="Uchiyama I."/>
            <person name="Ito T."/>
            <person name="Fujiyama A."/>
            <person name="Inagaki F."/>
            <person name="Takami H."/>
        </authorList>
    </citation>
    <scope>NUCLEOTIDE SEQUENCE</scope>
    <source>
        <strain evidence="1">Expedition CK06-06</strain>
    </source>
</reference>
<name>X1B8R3_9ZZZZ</name>
<comment type="caution">
    <text evidence="1">The sequence shown here is derived from an EMBL/GenBank/DDBJ whole genome shotgun (WGS) entry which is preliminary data.</text>
</comment>